<dbReference type="RefSeq" id="WP_313876334.1">
    <property type="nucleotide sequence ID" value="NZ_JAVBIK010000003.1"/>
</dbReference>
<organism evidence="1 2">
    <name type="scientific">Rhodoferax potami</name>
    <dbReference type="NCBI Taxonomy" id="3068338"/>
    <lineage>
        <taxon>Bacteria</taxon>
        <taxon>Pseudomonadati</taxon>
        <taxon>Pseudomonadota</taxon>
        <taxon>Betaproteobacteria</taxon>
        <taxon>Burkholderiales</taxon>
        <taxon>Comamonadaceae</taxon>
        <taxon>Rhodoferax</taxon>
    </lineage>
</organism>
<evidence type="ECO:0000313" key="2">
    <source>
        <dbReference type="Proteomes" id="UP001321700"/>
    </source>
</evidence>
<evidence type="ECO:0000313" key="1">
    <source>
        <dbReference type="EMBL" id="MDT7520629.1"/>
    </source>
</evidence>
<sequence>MHAAKVIEFKPDQLMVHASHDGKYKWIRYAAVGLDPSVKVAQQPKEVLPRREDFALGDTVSFDGRDLIRKFGKISRINQKTASIVCEDDHEW</sequence>
<proteinExistence type="predicted"/>
<name>A0ABU3KS33_9BURK</name>
<comment type="caution">
    <text evidence="1">The sequence shown here is derived from an EMBL/GenBank/DDBJ whole genome shotgun (WGS) entry which is preliminary data.</text>
</comment>
<keyword evidence="2" id="KW-1185">Reference proteome</keyword>
<dbReference type="EMBL" id="JAVBIK010000003">
    <property type="protein sequence ID" value="MDT7520629.1"/>
    <property type="molecule type" value="Genomic_DNA"/>
</dbReference>
<gene>
    <name evidence="1" type="ORF">RAE19_18355</name>
</gene>
<accession>A0ABU3KS33</accession>
<protein>
    <submittedName>
        <fullName evidence="1">Uncharacterized protein</fullName>
    </submittedName>
</protein>
<reference evidence="1 2" key="1">
    <citation type="submission" date="2023-08" db="EMBL/GenBank/DDBJ databases">
        <title>Rhodoferax potami sp. nov. and Rhodoferax mekongensis sp. nov., isolated from the Mekong River in Thailand.</title>
        <authorList>
            <person name="Kitikhun S."/>
            <person name="Charoenyingcharoen P."/>
            <person name="Siriarchawattana P."/>
            <person name="Likhitrattanapisal S."/>
            <person name="Nilsakha T."/>
            <person name="Chanpet A."/>
            <person name="Rattanawaree P."/>
            <person name="Ingsriswang S."/>
        </authorList>
    </citation>
    <scope>NUCLEOTIDE SEQUENCE [LARGE SCALE GENOMIC DNA]</scope>
    <source>
        <strain evidence="1 2">TBRC 17660</strain>
    </source>
</reference>
<dbReference type="Proteomes" id="UP001321700">
    <property type="component" value="Unassembled WGS sequence"/>
</dbReference>